<proteinExistence type="predicted"/>
<evidence type="ECO:0000313" key="1">
    <source>
        <dbReference type="EMBL" id="GAT28910.1"/>
    </source>
</evidence>
<reference evidence="2" key="2">
    <citation type="submission" date="2016-02" db="EMBL/GenBank/DDBJ databases">
        <title>Genome sequencing of Aspergillus luchuensis NBRC 4314.</title>
        <authorList>
            <person name="Yamada O."/>
        </authorList>
    </citation>
    <scope>NUCLEOTIDE SEQUENCE [LARGE SCALE GENOMIC DNA]</scope>
    <source>
        <strain evidence="2">RIB 2604</strain>
    </source>
</reference>
<dbReference type="AlphaFoldDB" id="A0A146FT04"/>
<dbReference type="EMBL" id="BCWF01000026">
    <property type="protein sequence ID" value="GAT28910.1"/>
    <property type="molecule type" value="Genomic_DNA"/>
</dbReference>
<sequence length="269" mass="30647">MVNFAFVWGPGRCFDSDTGAASLYEVGIVVEENVKDEVVQEVHHYLLHVHFLPLGRVQYARDTPQVVLNHMLELNDTFLGEGNGKSLSFDTMDISILSVRYVECPGLLPRAQLDEYIDDWRGNVPDTFEPYYYEEQERDTFPVIRLLCPWHVVGLHFYHTAKILLASHFPQPSPPHTTPDTNINTNNTLTYHHHLLLKTTILPHVYALCAISFSNDHFGCRINASHCVAMGAQFLTGRGDQWRVIEYFRMLGTENAWPSRACLDMVGAV</sequence>
<protein>
    <submittedName>
        <fullName evidence="1">Uncharacterized protein</fullName>
    </submittedName>
</protein>
<gene>
    <name evidence="1" type="ORF">RIB2604_02700950</name>
</gene>
<comment type="caution">
    <text evidence="1">The sequence shown here is derived from an EMBL/GenBank/DDBJ whole genome shotgun (WGS) entry which is preliminary data.</text>
</comment>
<evidence type="ECO:0000313" key="2">
    <source>
        <dbReference type="Proteomes" id="UP000075230"/>
    </source>
</evidence>
<reference evidence="1 2" key="1">
    <citation type="journal article" date="2016" name="DNA Res.">
        <title>Genome sequence of Aspergillus luchuensis NBRC 4314.</title>
        <authorList>
            <person name="Yamada O."/>
            <person name="Machida M."/>
            <person name="Hosoyama A."/>
            <person name="Goto M."/>
            <person name="Takahashi T."/>
            <person name="Futagami T."/>
            <person name="Yamagata Y."/>
            <person name="Takeuchi M."/>
            <person name="Kobayashi T."/>
            <person name="Koike H."/>
            <person name="Abe K."/>
            <person name="Asai K."/>
            <person name="Arita M."/>
            <person name="Fujita N."/>
            <person name="Fukuda K."/>
            <person name="Higa K."/>
            <person name="Horikawa H."/>
            <person name="Ishikawa T."/>
            <person name="Jinno K."/>
            <person name="Kato Y."/>
            <person name="Kirimura K."/>
            <person name="Mizutani O."/>
            <person name="Nakasone K."/>
            <person name="Sano M."/>
            <person name="Shiraishi Y."/>
            <person name="Tsukahara M."/>
            <person name="Gomi K."/>
        </authorList>
    </citation>
    <scope>NUCLEOTIDE SEQUENCE [LARGE SCALE GENOMIC DNA]</scope>
    <source>
        <strain evidence="1 2">RIB 2604</strain>
    </source>
</reference>
<name>A0A146FT04_ASPKA</name>
<organism evidence="1 2">
    <name type="scientific">Aspergillus kawachii</name>
    <name type="common">White koji mold</name>
    <name type="synonym">Aspergillus awamori var. kawachi</name>
    <dbReference type="NCBI Taxonomy" id="1069201"/>
    <lineage>
        <taxon>Eukaryota</taxon>
        <taxon>Fungi</taxon>
        <taxon>Dikarya</taxon>
        <taxon>Ascomycota</taxon>
        <taxon>Pezizomycotina</taxon>
        <taxon>Eurotiomycetes</taxon>
        <taxon>Eurotiomycetidae</taxon>
        <taxon>Eurotiales</taxon>
        <taxon>Aspergillaceae</taxon>
        <taxon>Aspergillus</taxon>
        <taxon>Aspergillus subgen. Circumdati</taxon>
    </lineage>
</organism>
<accession>A0A146FT04</accession>
<dbReference type="Proteomes" id="UP000075230">
    <property type="component" value="Unassembled WGS sequence"/>
</dbReference>